<evidence type="ECO:0000313" key="1">
    <source>
        <dbReference type="EMBL" id="TWU52007.1"/>
    </source>
</evidence>
<accession>A0A5C6EVH1</accession>
<keyword evidence="2" id="KW-1185">Reference proteome</keyword>
<sequence length="62" mass="6932">MGELKVCCEFACEHIADDNLFVPSKVSKLHMDICIRLGVDPSYYFFLTDHLPTFPGRIPSGG</sequence>
<reference evidence="1 2" key="1">
    <citation type="submission" date="2019-02" db="EMBL/GenBank/DDBJ databases">
        <title>Deep-cultivation of Planctomycetes and their phenomic and genomic characterization uncovers novel biology.</title>
        <authorList>
            <person name="Wiegand S."/>
            <person name="Jogler M."/>
            <person name="Boedeker C."/>
            <person name="Pinto D."/>
            <person name="Vollmers J."/>
            <person name="Rivas-Marin E."/>
            <person name="Kohn T."/>
            <person name="Peeters S.H."/>
            <person name="Heuer A."/>
            <person name="Rast P."/>
            <person name="Oberbeckmann S."/>
            <person name="Bunk B."/>
            <person name="Jeske O."/>
            <person name="Meyerdierks A."/>
            <person name="Storesund J.E."/>
            <person name="Kallscheuer N."/>
            <person name="Luecker S."/>
            <person name="Lage O.M."/>
            <person name="Pohl T."/>
            <person name="Merkel B.J."/>
            <person name="Hornburger P."/>
            <person name="Mueller R.-W."/>
            <person name="Bruemmer F."/>
            <person name="Labrenz M."/>
            <person name="Spormann A.M."/>
            <person name="Op Den Camp H."/>
            <person name="Overmann J."/>
            <person name="Amann R."/>
            <person name="Jetten M.S.M."/>
            <person name="Mascher T."/>
            <person name="Medema M.H."/>
            <person name="Devos D.P."/>
            <person name="Kaster A.-K."/>
            <person name="Ovreas L."/>
            <person name="Rohde M."/>
            <person name="Galperin M.Y."/>
            <person name="Jogler C."/>
        </authorList>
    </citation>
    <scope>NUCLEOTIDE SEQUENCE [LARGE SCALE GENOMIC DNA]</scope>
    <source>
        <strain evidence="1 2">Poly59</strain>
    </source>
</reference>
<evidence type="ECO:0000313" key="2">
    <source>
        <dbReference type="Proteomes" id="UP000317977"/>
    </source>
</evidence>
<dbReference type="AlphaFoldDB" id="A0A5C6EVH1"/>
<protein>
    <submittedName>
        <fullName evidence="1">Uncharacterized protein</fullName>
    </submittedName>
</protein>
<organism evidence="1 2">
    <name type="scientific">Rubripirellula reticaptiva</name>
    <dbReference type="NCBI Taxonomy" id="2528013"/>
    <lineage>
        <taxon>Bacteria</taxon>
        <taxon>Pseudomonadati</taxon>
        <taxon>Planctomycetota</taxon>
        <taxon>Planctomycetia</taxon>
        <taxon>Pirellulales</taxon>
        <taxon>Pirellulaceae</taxon>
        <taxon>Rubripirellula</taxon>
    </lineage>
</organism>
<dbReference type="EMBL" id="SJPX01000003">
    <property type="protein sequence ID" value="TWU52007.1"/>
    <property type="molecule type" value="Genomic_DNA"/>
</dbReference>
<dbReference type="Proteomes" id="UP000317977">
    <property type="component" value="Unassembled WGS sequence"/>
</dbReference>
<proteinExistence type="predicted"/>
<name>A0A5C6EVH1_9BACT</name>
<gene>
    <name evidence="1" type="ORF">Poly59_36040</name>
</gene>
<comment type="caution">
    <text evidence="1">The sequence shown here is derived from an EMBL/GenBank/DDBJ whole genome shotgun (WGS) entry which is preliminary data.</text>
</comment>